<dbReference type="AlphaFoldDB" id="A0A418MBT1"/>
<gene>
    <name evidence="3" type="ORF">DYU11_12510</name>
</gene>
<evidence type="ECO:0000313" key="3">
    <source>
        <dbReference type="EMBL" id="RIV23786.1"/>
    </source>
</evidence>
<feature type="region of interest" description="Disordered" evidence="1">
    <location>
        <begin position="72"/>
        <end position="94"/>
    </location>
</feature>
<dbReference type="Proteomes" id="UP000283523">
    <property type="component" value="Unassembled WGS sequence"/>
</dbReference>
<feature type="transmembrane region" description="Helical" evidence="2">
    <location>
        <begin position="12"/>
        <end position="31"/>
    </location>
</feature>
<keyword evidence="2" id="KW-0812">Transmembrane</keyword>
<dbReference type="EMBL" id="QXED01000003">
    <property type="protein sequence ID" value="RIV23786.1"/>
    <property type="molecule type" value="Genomic_DNA"/>
</dbReference>
<keyword evidence="2" id="KW-0472">Membrane</keyword>
<keyword evidence="2" id="KW-1133">Transmembrane helix</keyword>
<keyword evidence="4" id="KW-1185">Reference proteome</keyword>
<name>A0A418MBT1_9BACT</name>
<sequence>MAIRKKEKALFGYNAFAGIWITLPPILGGFYELLARNTTEQTVRVGSVAFRLDQPTVQVFILGKGVGREAILNHTTTGPPKTEQSRHYTTTKYK</sequence>
<evidence type="ECO:0000256" key="2">
    <source>
        <dbReference type="SAM" id="Phobius"/>
    </source>
</evidence>
<reference evidence="3 4" key="1">
    <citation type="submission" date="2018-08" db="EMBL/GenBank/DDBJ databases">
        <title>Fibrisoma montanum sp. nov., isolated from Danxia mountain soil.</title>
        <authorList>
            <person name="Huang Y."/>
        </authorList>
    </citation>
    <scope>NUCLEOTIDE SEQUENCE [LARGE SCALE GENOMIC DNA]</scope>
    <source>
        <strain evidence="3 4">HYT19</strain>
    </source>
</reference>
<evidence type="ECO:0000256" key="1">
    <source>
        <dbReference type="SAM" id="MobiDB-lite"/>
    </source>
</evidence>
<proteinExistence type="predicted"/>
<evidence type="ECO:0000313" key="4">
    <source>
        <dbReference type="Proteomes" id="UP000283523"/>
    </source>
</evidence>
<protein>
    <submittedName>
        <fullName evidence="3">Uncharacterized protein</fullName>
    </submittedName>
</protein>
<organism evidence="3 4">
    <name type="scientific">Fibrisoma montanum</name>
    <dbReference type="NCBI Taxonomy" id="2305895"/>
    <lineage>
        <taxon>Bacteria</taxon>
        <taxon>Pseudomonadati</taxon>
        <taxon>Bacteroidota</taxon>
        <taxon>Cytophagia</taxon>
        <taxon>Cytophagales</taxon>
        <taxon>Spirosomataceae</taxon>
        <taxon>Fibrisoma</taxon>
    </lineage>
</organism>
<comment type="caution">
    <text evidence="3">The sequence shown here is derived from an EMBL/GenBank/DDBJ whole genome shotgun (WGS) entry which is preliminary data.</text>
</comment>
<accession>A0A418MBT1</accession>